<dbReference type="Pfam" id="PF05746">
    <property type="entry name" value="DALR_1"/>
    <property type="match status" value="1"/>
</dbReference>
<dbReference type="EMBL" id="OCNE01000001">
    <property type="protein sequence ID" value="SOD59485.1"/>
    <property type="molecule type" value="Genomic_DNA"/>
</dbReference>
<protein>
    <submittedName>
        <fullName evidence="6">Arginyl-tRNA synthetase</fullName>
    </submittedName>
</protein>
<dbReference type="RefSeq" id="WP_097229351.1">
    <property type="nucleotide sequence ID" value="NZ_OCNE01000001.1"/>
</dbReference>
<dbReference type="InterPro" id="IPR005148">
    <property type="entry name" value="Arg-tRNA-synth_N"/>
</dbReference>
<dbReference type="InterPro" id="IPR008909">
    <property type="entry name" value="DALR_anticod-bd"/>
</dbReference>
<keyword evidence="7" id="KW-1185">Reference proteome</keyword>
<proteinExistence type="predicted"/>
<dbReference type="InterPro" id="IPR009080">
    <property type="entry name" value="tRNAsynth_Ia_anticodon-bd"/>
</dbReference>
<name>A0A286DL77_9ACTN</name>
<dbReference type="GO" id="GO:0004814">
    <property type="term" value="F:arginine-tRNA ligase activity"/>
    <property type="evidence" value="ECO:0007669"/>
    <property type="project" value="InterPro"/>
</dbReference>
<sequence>MTPTQLSHAVLRSVRDAVDGGELRVAALPERVGLRRPPRHVGAHVWSTGIALRLAGPAGLPAPEVAALLRRRLADEPGVADVDVTGGGFLTIALAADSDVALLRAALAAPPAPGHPDDPASDAARWAAVAGGDPAGGLLVQREENPLFLVRYARARCAGLVRAGADLGVVADPGAAPFELPAERELLTALGDGGRPAARLTAIADALLTVEAARPTLPRGDEKPGAVHRARLALAQAAGTVLADGLTALGVSAPERL</sequence>
<organism evidence="6 7">
    <name type="scientific">Streptomyces zhaozhouensis</name>
    <dbReference type="NCBI Taxonomy" id="1300267"/>
    <lineage>
        <taxon>Bacteria</taxon>
        <taxon>Bacillati</taxon>
        <taxon>Actinomycetota</taxon>
        <taxon>Actinomycetes</taxon>
        <taxon>Kitasatosporales</taxon>
        <taxon>Streptomycetaceae</taxon>
        <taxon>Streptomyces</taxon>
    </lineage>
</organism>
<accession>A0A286DL77</accession>
<feature type="domain" description="DALR anticodon binding" evidence="4">
    <location>
        <begin position="150"/>
        <end position="257"/>
    </location>
</feature>
<evidence type="ECO:0000259" key="5">
    <source>
        <dbReference type="SMART" id="SM01016"/>
    </source>
</evidence>
<gene>
    <name evidence="6" type="ORF">SAMN06297387_101633</name>
</gene>
<keyword evidence="1" id="KW-0436">Ligase</keyword>
<evidence type="ECO:0000256" key="1">
    <source>
        <dbReference type="ARBA" id="ARBA00022598"/>
    </source>
</evidence>
<dbReference type="SMART" id="SM00836">
    <property type="entry name" value="DALR_1"/>
    <property type="match status" value="1"/>
</dbReference>
<dbReference type="Proteomes" id="UP000219072">
    <property type="component" value="Unassembled WGS sequence"/>
</dbReference>
<reference evidence="6 7" key="1">
    <citation type="submission" date="2017-09" db="EMBL/GenBank/DDBJ databases">
        <authorList>
            <person name="Ehlers B."/>
            <person name="Leendertz F.H."/>
        </authorList>
    </citation>
    <scope>NUCLEOTIDE SEQUENCE [LARGE SCALE GENOMIC DNA]</scope>
    <source>
        <strain evidence="6 7">CGMCC 4.7095</strain>
    </source>
</reference>
<evidence type="ECO:0000313" key="7">
    <source>
        <dbReference type="Proteomes" id="UP000219072"/>
    </source>
</evidence>
<keyword evidence="6" id="KW-0030">Aminoacyl-tRNA synthetase</keyword>
<evidence type="ECO:0000259" key="4">
    <source>
        <dbReference type="SMART" id="SM00836"/>
    </source>
</evidence>
<feature type="domain" description="Arginyl tRNA synthetase N-terminal" evidence="5">
    <location>
        <begin position="4"/>
        <end position="94"/>
    </location>
</feature>
<dbReference type="SMART" id="SM01016">
    <property type="entry name" value="Arg_tRNA_synt_N"/>
    <property type="match status" value="1"/>
</dbReference>
<evidence type="ECO:0000256" key="3">
    <source>
        <dbReference type="ARBA" id="ARBA00022840"/>
    </source>
</evidence>
<dbReference type="AlphaFoldDB" id="A0A286DL77"/>
<keyword evidence="3" id="KW-0067">ATP-binding</keyword>
<dbReference type="Gene3D" id="1.10.730.10">
    <property type="entry name" value="Isoleucyl-tRNA Synthetase, Domain 1"/>
    <property type="match status" value="1"/>
</dbReference>
<keyword evidence="2" id="KW-0547">Nucleotide-binding</keyword>
<dbReference type="GO" id="GO:0006420">
    <property type="term" value="P:arginyl-tRNA aminoacylation"/>
    <property type="evidence" value="ECO:0007669"/>
    <property type="project" value="InterPro"/>
</dbReference>
<evidence type="ECO:0000256" key="2">
    <source>
        <dbReference type="ARBA" id="ARBA00022741"/>
    </source>
</evidence>
<dbReference type="GO" id="GO:0005737">
    <property type="term" value="C:cytoplasm"/>
    <property type="evidence" value="ECO:0007669"/>
    <property type="project" value="InterPro"/>
</dbReference>
<dbReference type="OrthoDB" id="9803211at2"/>
<dbReference type="GO" id="GO:0005524">
    <property type="term" value="F:ATP binding"/>
    <property type="evidence" value="ECO:0007669"/>
    <property type="project" value="UniProtKB-KW"/>
</dbReference>
<dbReference type="SUPFAM" id="SSF47323">
    <property type="entry name" value="Anticodon-binding domain of a subclass of class I aminoacyl-tRNA synthetases"/>
    <property type="match status" value="1"/>
</dbReference>
<evidence type="ECO:0000313" key="6">
    <source>
        <dbReference type="EMBL" id="SOD59485.1"/>
    </source>
</evidence>